<organism evidence="3 4">
    <name type="scientific">Ascobolus immersus RN42</name>
    <dbReference type="NCBI Taxonomy" id="1160509"/>
    <lineage>
        <taxon>Eukaryota</taxon>
        <taxon>Fungi</taxon>
        <taxon>Dikarya</taxon>
        <taxon>Ascomycota</taxon>
        <taxon>Pezizomycotina</taxon>
        <taxon>Pezizomycetes</taxon>
        <taxon>Pezizales</taxon>
        <taxon>Ascobolaceae</taxon>
        <taxon>Ascobolus</taxon>
    </lineage>
</organism>
<dbReference type="AlphaFoldDB" id="A0A3N4IHP0"/>
<name>A0A3N4IHP0_ASCIM</name>
<reference evidence="3 4" key="1">
    <citation type="journal article" date="2018" name="Nat. Ecol. Evol.">
        <title>Pezizomycetes genomes reveal the molecular basis of ectomycorrhizal truffle lifestyle.</title>
        <authorList>
            <person name="Murat C."/>
            <person name="Payen T."/>
            <person name="Noel B."/>
            <person name="Kuo A."/>
            <person name="Morin E."/>
            <person name="Chen J."/>
            <person name="Kohler A."/>
            <person name="Krizsan K."/>
            <person name="Balestrini R."/>
            <person name="Da Silva C."/>
            <person name="Montanini B."/>
            <person name="Hainaut M."/>
            <person name="Levati E."/>
            <person name="Barry K.W."/>
            <person name="Belfiori B."/>
            <person name="Cichocki N."/>
            <person name="Clum A."/>
            <person name="Dockter R.B."/>
            <person name="Fauchery L."/>
            <person name="Guy J."/>
            <person name="Iotti M."/>
            <person name="Le Tacon F."/>
            <person name="Lindquist E.A."/>
            <person name="Lipzen A."/>
            <person name="Malagnac F."/>
            <person name="Mello A."/>
            <person name="Molinier V."/>
            <person name="Miyauchi S."/>
            <person name="Poulain J."/>
            <person name="Riccioni C."/>
            <person name="Rubini A."/>
            <person name="Sitrit Y."/>
            <person name="Splivallo R."/>
            <person name="Traeger S."/>
            <person name="Wang M."/>
            <person name="Zifcakova L."/>
            <person name="Wipf D."/>
            <person name="Zambonelli A."/>
            <person name="Paolocci F."/>
            <person name="Nowrousian M."/>
            <person name="Ottonello S."/>
            <person name="Baldrian P."/>
            <person name="Spatafora J.W."/>
            <person name="Henrissat B."/>
            <person name="Nagy L.G."/>
            <person name="Aury J.M."/>
            <person name="Wincker P."/>
            <person name="Grigoriev I.V."/>
            <person name="Bonfante P."/>
            <person name="Martin F.M."/>
        </authorList>
    </citation>
    <scope>NUCLEOTIDE SEQUENCE [LARGE SCALE GENOMIC DNA]</scope>
    <source>
        <strain evidence="3 4">RN42</strain>
    </source>
</reference>
<evidence type="ECO:0000256" key="1">
    <source>
        <dbReference type="SAM" id="Coils"/>
    </source>
</evidence>
<feature type="region of interest" description="Disordered" evidence="2">
    <location>
        <begin position="263"/>
        <end position="316"/>
    </location>
</feature>
<feature type="coiled-coil region" evidence="1">
    <location>
        <begin position="163"/>
        <end position="191"/>
    </location>
</feature>
<evidence type="ECO:0000256" key="2">
    <source>
        <dbReference type="SAM" id="MobiDB-lite"/>
    </source>
</evidence>
<feature type="region of interest" description="Disordered" evidence="2">
    <location>
        <begin position="210"/>
        <end position="238"/>
    </location>
</feature>
<sequence length="316" mass="36209">MALVPQYPPHHMAPQWVHLNERPLREQRLGITIDCARAFIKSIGGLTKLRRIREAEDVAEQVSGIKSALEDLAMMNDDGFLDALYVDNNLFEDIISDISNTHQLLEDCDRLLARMKKNGIKWDIKHDVLVASILAVWRDFAFEMGDRLHQALVSKLKRRKERLQGYIITLRKLKRRQQEAMEQKVQMLEAQHMDDMWEMQERLRYLEEETRKAAQAAQSTRKLLEASPAGPPRIVDAQPSPTLEAQHAVAIYEPVPVLDPYSPPMHGHYPPSRPPTAPAPPIAPIPPPPPQPQAPRYIYDGHPQYSPYPSPHPYHH</sequence>
<feature type="compositionally biased region" description="Pro residues" evidence="2">
    <location>
        <begin position="271"/>
        <end position="293"/>
    </location>
</feature>
<proteinExistence type="predicted"/>
<gene>
    <name evidence="3" type="ORF">BJ508DRAFT_7493</name>
</gene>
<evidence type="ECO:0000313" key="4">
    <source>
        <dbReference type="Proteomes" id="UP000275078"/>
    </source>
</evidence>
<accession>A0A3N4IHP0</accession>
<evidence type="ECO:0000313" key="3">
    <source>
        <dbReference type="EMBL" id="RPA85359.1"/>
    </source>
</evidence>
<dbReference type="EMBL" id="ML119654">
    <property type="protein sequence ID" value="RPA85359.1"/>
    <property type="molecule type" value="Genomic_DNA"/>
</dbReference>
<protein>
    <submittedName>
        <fullName evidence="3">Uncharacterized protein</fullName>
    </submittedName>
</protein>
<keyword evidence="1" id="KW-0175">Coiled coil</keyword>
<feature type="compositionally biased region" description="Pro residues" evidence="2">
    <location>
        <begin position="306"/>
        <end position="316"/>
    </location>
</feature>
<keyword evidence="4" id="KW-1185">Reference proteome</keyword>
<dbReference type="Proteomes" id="UP000275078">
    <property type="component" value="Unassembled WGS sequence"/>
</dbReference>